<reference evidence="3" key="1">
    <citation type="submission" date="2020-05" db="UniProtKB">
        <authorList>
            <consortium name="EnsemblMetazoa"/>
        </authorList>
    </citation>
    <scope>IDENTIFICATION</scope>
    <source>
        <strain evidence="3">TTRI</strain>
    </source>
</reference>
<feature type="coiled-coil region" evidence="1">
    <location>
        <begin position="649"/>
        <end position="909"/>
    </location>
</feature>
<dbReference type="VEuPathDB" id="VectorBase:GAUT018848"/>
<sequence>MEHTQRHTEIDHNLTEENKLIFQAMKIFQDKYVQLEKSCTEQMQLLDQIQRTYLDYIRDQLSNFEPEEFSTFLQQDEDLTRSSNKRIRVTITINQANQNSNLQQNKLMVKFNKLSEQMKENDLLGLQIQLLGKEIKELEENLNEFYELKRNQNINKQRFGQKTEEKHTNIELMEKRLLTVFAEEKKNLEEYLKLLENLKQEQKLRLEKKLNYFEKETPAAKLFVLIDETEQRVMQLQQISNMLSIDSDTAIGRFRKHEEFEDNYLRQENTHLLGTIRVLSRENENLRSQNSVTKNRLNELDEEEKTKNALKAQLHSLNNEKMRLEENVKQLESRTPRKAALEEELNRLKAKYFARKETTEKERNILQKEKLTLDDEIIEVTEERNALSRRLNELSNKYTLLRGNVTQLKDHEREQEEEMNLLKHQIEILSHEKEKNLKQLVEERSVQHEVVTKNENFFTLPHDEHQQLKKLQQTIDKLTEDSAWKTEQIEKFKKSVQEQQKYLYSLETIKQLRKKIEALQRQKSKLEEELKELNEKAKENNLLEEEIHLLEAERNKSEENQNNSELSRETQLASDEKRKKLKAKYSLEKDILEQELKSLRQTKLLIEEELNKVIAEFNEHMRKLIGEFTSLGTAFENLDNLEVARRDELNSLKNQIVLLELEKQNLERKLKRLEELKQRRMTELEEKLNDLKIKYSGEIEALQKERNSLEQKLLTAEKELGIVVNERNKHKEQLDKLRRKHAELQADYEKQDNLEREKEKEENLLKTEIEVLKDQIPGLKGFLYTVQNLLKTPRYELETALENEQEQLSRDIEILGKQLYPLQQQELTMKQKLSEITEGINKSNEKSSDLNVEIQSLEASHQTLKDRQHTLQEEVALLKHKIQLLDNKQKHIEENLEYLEKISNALEKNQEQL</sequence>
<keyword evidence="1" id="KW-0175">Coiled coil</keyword>
<feature type="region of interest" description="Disordered" evidence="2">
    <location>
        <begin position="553"/>
        <end position="573"/>
    </location>
</feature>
<evidence type="ECO:0000256" key="1">
    <source>
        <dbReference type="SAM" id="Coils"/>
    </source>
</evidence>
<proteinExistence type="predicted"/>
<evidence type="ECO:0000313" key="4">
    <source>
        <dbReference type="Proteomes" id="UP000078200"/>
    </source>
</evidence>
<evidence type="ECO:0000256" key="2">
    <source>
        <dbReference type="SAM" id="MobiDB-lite"/>
    </source>
</evidence>
<feature type="coiled-coil region" evidence="1">
    <location>
        <begin position="121"/>
        <end position="205"/>
    </location>
</feature>
<feature type="coiled-coil region" evidence="1">
    <location>
        <begin position="276"/>
        <end position="432"/>
    </location>
</feature>
<name>A0A1A9UXC4_GLOAU</name>
<dbReference type="EnsemblMetazoa" id="GAUT018848-RA">
    <property type="protein sequence ID" value="GAUT018848-PA"/>
    <property type="gene ID" value="GAUT018848"/>
</dbReference>
<protein>
    <submittedName>
        <fullName evidence="3">Uncharacterized protein</fullName>
    </submittedName>
</protein>
<feature type="compositionally biased region" description="Polar residues" evidence="2">
    <location>
        <begin position="560"/>
        <end position="573"/>
    </location>
</feature>
<accession>A0A1A9UXC4</accession>
<evidence type="ECO:0000313" key="3">
    <source>
        <dbReference type="EnsemblMetazoa" id="GAUT018848-PA"/>
    </source>
</evidence>
<dbReference type="AlphaFoldDB" id="A0A1A9UXC4"/>
<dbReference type="Proteomes" id="UP000078200">
    <property type="component" value="Unassembled WGS sequence"/>
</dbReference>
<keyword evidence="4" id="KW-1185">Reference proteome</keyword>
<organism evidence="3 4">
    <name type="scientific">Glossina austeni</name>
    <name type="common">Savannah tsetse fly</name>
    <dbReference type="NCBI Taxonomy" id="7395"/>
    <lineage>
        <taxon>Eukaryota</taxon>
        <taxon>Metazoa</taxon>
        <taxon>Ecdysozoa</taxon>
        <taxon>Arthropoda</taxon>
        <taxon>Hexapoda</taxon>
        <taxon>Insecta</taxon>
        <taxon>Pterygota</taxon>
        <taxon>Neoptera</taxon>
        <taxon>Endopterygota</taxon>
        <taxon>Diptera</taxon>
        <taxon>Brachycera</taxon>
        <taxon>Muscomorpha</taxon>
        <taxon>Hippoboscoidea</taxon>
        <taxon>Glossinidae</taxon>
        <taxon>Glossina</taxon>
    </lineage>
</organism>
<dbReference type="STRING" id="7395.A0A1A9UXC4"/>